<feature type="signal peptide" evidence="6">
    <location>
        <begin position="1"/>
        <end position="28"/>
    </location>
</feature>
<proteinExistence type="inferred from homology"/>
<dbReference type="EMBL" id="JBIYXZ010002069">
    <property type="protein sequence ID" value="KAL3065896.1"/>
    <property type="molecule type" value="Genomic_DNA"/>
</dbReference>
<dbReference type="GO" id="GO:0005125">
    <property type="term" value="F:cytokine activity"/>
    <property type="evidence" value="ECO:0007669"/>
    <property type="project" value="UniProtKB-KW"/>
</dbReference>
<name>A0ABD2HI73_PAGBO</name>
<dbReference type="GO" id="GO:0005615">
    <property type="term" value="C:extracellular space"/>
    <property type="evidence" value="ECO:0007669"/>
    <property type="project" value="UniProtKB-KW"/>
</dbReference>
<reference evidence="7 8" key="1">
    <citation type="journal article" date="2022" name="G3 (Bethesda)">
        <title>Evaluating Illumina-, Nanopore-, and PacBio-based genome assembly strategies with the bald notothen, Trematomus borchgrevinki.</title>
        <authorList>
            <person name="Rayamajhi N."/>
            <person name="Cheng C.C."/>
            <person name="Catchen J.M."/>
        </authorList>
    </citation>
    <scope>NUCLEOTIDE SEQUENCE [LARGE SCALE GENOMIC DNA]</scope>
    <source>
        <strain evidence="7">AGRC-2024</strain>
    </source>
</reference>
<evidence type="ECO:0000313" key="7">
    <source>
        <dbReference type="EMBL" id="KAL3065896.1"/>
    </source>
</evidence>
<evidence type="ECO:0000313" key="8">
    <source>
        <dbReference type="Proteomes" id="UP001619887"/>
    </source>
</evidence>
<dbReference type="AlphaFoldDB" id="A0ABD2HI73"/>
<evidence type="ECO:0000256" key="6">
    <source>
        <dbReference type="SAM" id="SignalP"/>
    </source>
</evidence>
<dbReference type="PRINTS" id="PR01932">
    <property type="entry name" value="INTRLEUKIN17"/>
</dbReference>
<keyword evidence="5 6" id="KW-0732">Signal</keyword>
<comment type="caution">
    <text evidence="7">The sequence shown here is derived from an EMBL/GenBank/DDBJ whole genome shotgun (WGS) entry which is preliminary data.</text>
</comment>
<keyword evidence="4" id="KW-0964">Secreted</keyword>
<dbReference type="SUPFAM" id="SSF57501">
    <property type="entry name" value="Cystine-knot cytokines"/>
    <property type="match status" value="1"/>
</dbReference>
<keyword evidence="8" id="KW-1185">Reference proteome</keyword>
<keyword evidence="3" id="KW-0202">Cytokine</keyword>
<sequence>MTSSVSLQTISIGLLLIFNTLISPSADGDLKPKLKCMSVNDVNQKAERFLVHNRSNLRFPEKSLQNRSLSPWVYSVTRDDNRFPHEIPFAKCLYKGCFINQHEDMSYNSVPVRVKLTIMRKTPCKRHPDRYRVKRDSIIVPVACTCAVPSYTK</sequence>
<gene>
    <name evidence="7" type="ORF">OYC64_015938</name>
</gene>
<evidence type="ECO:0000256" key="5">
    <source>
        <dbReference type="ARBA" id="ARBA00022729"/>
    </source>
</evidence>
<dbReference type="InterPro" id="IPR029034">
    <property type="entry name" value="Cystine-knot_cytokine"/>
</dbReference>
<dbReference type="InterPro" id="IPR010345">
    <property type="entry name" value="IL-17_fam"/>
</dbReference>
<accession>A0ABD2HI73</accession>
<evidence type="ECO:0000256" key="3">
    <source>
        <dbReference type="ARBA" id="ARBA00022514"/>
    </source>
</evidence>
<dbReference type="InterPro" id="IPR020440">
    <property type="entry name" value="IL-17_chr"/>
</dbReference>
<evidence type="ECO:0000256" key="1">
    <source>
        <dbReference type="ARBA" id="ARBA00004613"/>
    </source>
</evidence>
<dbReference type="Gene3D" id="2.10.90.10">
    <property type="entry name" value="Cystine-knot cytokines"/>
    <property type="match status" value="1"/>
</dbReference>
<feature type="chain" id="PRO_5044798725" evidence="6">
    <location>
        <begin position="29"/>
        <end position="153"/>
    </location>
</feature>
<reference evidence="7 8" key="2">
    <citation type="journal article" date="2024" name="G3 (Bethesda)">
        <title>The genome of the cryopelagic Antarctic bald notothen, Trematomus borchgrevinki.</title>
        <authorList>
            <person name="Rayamajhi N."/>
            <person name="Rivera-Colon A.G."/>
            <person name="Minhas B.F."/>
            <person name="Cheng C.C."/>
            <person name="Catchen J.M."/>
        </authorList>
    </citation>
    <scope>NUCLEOTIDE SEQUENCE [LARGE SCALE GENOMIC DNA]</scope>
    <source>
        <strain evidence="7">AGRC-2024</strain>
    </source>
</reference>
<dbReference type="Proteomes" id="UP001619887">
    <property type="component" value="Unassembled WGS sequence"/>
</dbReference>
<dbReference type="Pfam" id="PF06083">
    <property type="entry name" value="IL17"/>
    <property type="match status" value="1"/>
</dbReference>
<evidence type="ECO:0000256" key="4">
    <source>
        <dbReference type="ARBA" id="ARBA00022525"/>
    </source>
</evidence>
<comment type="similarity">
    <text evidence="2">Belongs to the IL-17 family.</text>
</comment>
<protein>
    <submittedName>
        <fullName evidence="7">Uncharacterized protein</fullName>
    </submittedName>
</protein>
<evidence type="ECO:0000256" key="2">
    <source>
        <dbReference type="ARBA" id="ARBA00007236"/>
    </source>
</evidence>
<organism evidence="7 8">
    <name type="scientific">Pagothenia borchgrevinki</name>
    <name type="common">Bald rockcod</name>
    <name type="synonym">Trematomus borchgrevinki</name>
    <dbReference type="NCBI Taxonomy" id="8213"/>
    <lineage>
        <taxon>Eukaryota</taxon>
        <taxon>Metazoa</taxon>
        <taxon>Chordata</taxon>
        <taxon>Craniata</taxon>
        <taxon>Vertebrata</taxon>
        <taxon>Euteleostomi</taxon>
        <taxon>Actinopterygii</taxon>
        <taxon>Neopterygii</taxon>
        <taxon>Teleostei</taxon>
        <taxon>Neoteleostei</taxon>
        <taxon>Acanthomorphata</taxon>
        <taxon>Eupercaria</taxon>
        <taxon>Perciformes</taxon>
        <taxon>Notothenioidei</taxon>
        <taxon>Nototheniidae</taxon>
        <taxon>Pagothenia</taxon>
    </lineage>
</organism>
<comment type="subcellular location">
    <subcellularLocation>
        <location evidence="1">Secreted</location>
    </subcellularLocation>
</comment>